<reference evidence="1" key="1">
    <citation type="submission" date="2019-12" db="EMBL/GenBank/DDBJ databases">
        <title>Microbes associate with the intestines of laboratory mice.</title>
        <authorList>
            <person name="Navarre W."/>
            <person name="Wong E."/>
        </authorList>
    </citation>
    <scope>NUCLEOTIDE SEQUENCE</scope>
    <source>
        <strain evidence="1">NM79_F5</strain>
    </source>
</reference>
<dbReference type="AlphaFoldDB" id="A0A964RIV2"/>
<comment type="caution">
    <text evidence="1">The sequence shown here is derived from an EMBL/GenBank/DDBJ whole genome shotgun (WGS) entry which is preliminary data.</text>
</comment>
<evidence type="ECO:0000313" key="1">
    <source>
        <dbReference type="EMBL" id="MVX62519.1"/>
    </source>
</evidence>
<dbReference type="EMBL" id="WSRQ01000003">
    <property type="protein sequence ID" value="MVX62519.1"/>
    <property type="molecule type" value="Genomic_DNA"/>
</dbReference>
<sequence>MSGILDKYDESIKLTYNYAYRMLVHLKNITNNFNKIEKPDDITIEVYRDSIIKKYETLEDLTWKLLSKIFKASGLEINNPRGCYKQAFKEGLINDIEIWNEILLSRNSTAHIYDEQDYEEIKNKIVSDYIDAIEKLFVNVTCYLVLDVERFKIEDNMDDNLMKEEWIDCNKHR</sequence>
<organism evidence="1 2">
    <name type="scientific">Clostridium chromiireducens</name>
    <dbReference type="NCBI Taxonomy" id="225345"/>
    <lineage>
        <taxon>Bacteria</taxon>
        <taxon>Bacillati</taxon>
        <taxon>Bacillota</taxon>
        <taxon>Clostridia</taxon>
        <taxon>Eubacteriales</taxon>
        <taxon>Clostridiaceae</taxon>
        <taxon>Clostridium</taxon>
    </lineage>
</organism>
<dbReference type="Pfam" id="PF08780">
    <property type="entry name" value="NTase_sub_bind"/>
    <property type="match status" value="1"/>
</dbReference>
<dbReference type="InterPro" id="IPR010235">
    <property type="entry name" value="HepT"/>
</dbReference>
<accession>A0A964RIV2</accession>
<dbReference type="Gene3D" id="1.20.120.330">
    <property type="entry name" value="Nucleotidyltransferases domain 2"/>
    <property type="match status" value="1"/>
</dbReference>
<dbReference type="NCBIfam" id="TIGR01987">
    <property type="entry name" value="HI0074"/>
    <property type="match status" value="1"/>
</dbReference>
<gene>
    <name evidence="1" type="ORF">GKZ28_02230</name>
</gene>
<protein>
    <submittedName>
        <fullName evidence="1">Nucleotidyltransferase</fullName>
    </submittedName>
</protein>
<evidence type="ECO:0000313" key="2">
    <source>
        <dbReference type="Proteomes" id="UP000656077"/>
    </source>
</evidence>
<name>A0A964RIV2_9CLOT</name>
<proteinExistence type="predicted"/>
<dbReference type="Proteomes" id="UP000656077">
    <property type="component" value="Unassembled WGS sequence"/>
</dbReference>
<dbReference type="SUPFAM" id="SSF81593">
    <property type="entry name" value="Nucleotidyltransferase substrate binding subunit/domain"/>
    <property type="match status" value="1"/>
</dbReference>